<evidence type="ECO:0000256" key="1">
    <source>
        <dbReference type="SAM" id="MobiDB-lite"/>
    </source>
</evidence>
<feature type="signal peptide" evidence="2">
    <location>
        <begin position="1"/>
        <end position="20"/>
    </location>
</feature>
<feature type="region of interest" description="Disordered" evidence="1">
    <location>
        <begin position="73"/>
        <end position="99"/>
    </location>
</feature>
<proteinExistence type="evidence at transcript level"/>
<sequence length="109" mass="12567">MQPASLLISYCLVARFLVRGCPHADQYQRCLMARDVLAVCWRKLSVDRTIRRRTGSFRRTGPCRSAARALAAGPLRRRGSRAPRPDRTVRSPWRSRGPQGWLWRRLSCC</sequence>
<dbReference type="AlphaFoldDB" id="A0A0C9R485"/>
<protein>
    <recommendedName>
        <fullName evidence="4">Secreted protein</fullName>
    </recommendedName>
</protein>
<evidence type="ECO:0000256" key="2">
    <source>
        <dbReference type="SAM" id="SignalP"/>
    </source>
</evidence>
<name>A0A0C9R485_AMBAM</name>
<accession>A0A0C9R485</accession>
<feature type="chain" id="PRO_5002201705" description="Secreted protein" evidence="2">
    <location>
        <begin position="21"/>
        <end position="109"/>
    </location>
</feature>
<reference evidence="3" key="1">
    <citation type="journal article" date="2015" name="PLoS ONE">
        <title>An Insight into the Sialome of the Lone Star Tick, Amblyomma americanum, with a Glimpse on Its Time Dependent Gene Expression.</title>
        <authorList>
            <person name="Karim S."/>
            <person name="Ribeiro J.M."/>
        </authorList>
    </citation>
    <scope>NUCLEOTIDE SEQUENCE</scope>
    <source>
        <tissue evidence="3">Salivary gland</tissue>
    </source>
</reference>
<dbReference type="EMBL" id="GBZX01000935">
    <property type="protein sequence ID" value="JAG91805.1"/>
    <property type="molecule type" value="mRNA"/>
</dbReference>
<evidence type="ECO:0000313" key="3">
    <source>
        <dbReference type="EMBL" id="JAG91805.1"/>
    </source>
</evidence>
<organism evidence="3">
    <name type="scientific">Amblyomma americanum</name>
    <name type="common">Lone star tick</name>
    <dbReference type="NCBI Taxonomy" id="6943"/>
    <lineage>
        <taxon>Eukaryota</taxon>
        <taxon>Metazoa</taxon>
        <taxon>Ecdysozoa</taxon>
        <taxon>Arthropoda</taxon>
        <taxon>Chelicerata</taxon>
        <taxon>Arachnida</taxon>
        <taxon>Acari</taxon>
        <taxon>Parasitiformes</taxon>
        <taxon>Ixodida</taxon>
        <taxon>Ixodoidea</taxon>
        <taxon>Ixodidae</taxon>
        <taxon>Amblyomminae</taxon>
        <taxon>Amblyomma</taxon>
    </lineage>
</organism>
<evidence type="ECO:0008006" key="4">
    <source>
        <dbReference type="Google" id="ProtNLM"/>
    </source>
</evidence>
<keyword evidence="2" id="KW-0732">Signal</keyword>